<feature type="transmembrane region" description="Helical" evidence="2">
    <location>
        <begin position="99"/>
        <end position="117"/>
    </location>
</feature>
<evidence type="ECO:0000313" key="4">
    <source>
        <dbReference type="Proteomes" id="UP000481153"/>
    </source>
</evidence>
<protein>
    <submittedName>
        <fullName evidence="3">Uncharacterized protein</fullName>
    </submittedName>
</protein>
<keyword evidence="2" id="KW-0472">Membrane</keyword>
<dbReference type="Proteomes" id="UP000481153">
    <property type="component" value="Unassembled WGS sequence"/>
</dbReference>
<name>A0A6G0W7E1_9STRA</name>
<sequence>MAEQLPPDKAALSGLSPTPTNGANPNRTEDGAWLFSPPALAPKSPARKSSKSSGGRPSSFFFFSSTPTTEKKPERPVRLQRLQQIPESEHKRRRPRTPIILIASVVVFGVIAAILLFSTGGKASNSSLGAKENDKTTTVAPTTTAAPSDAPSPIPTEASVRLAATSLSEDDNISGDGDGANVKWSKYRFYFVNQCSIPLNIYQKYHGGPSEFCKVATGQFGCPNYRNGTFLHTTSSGMDQATLFEITLDFNEVFYDISIIPPGCAQGSSLADCKAKTGKVGFNLPMKVNTLHTICKSLECLADGCVDAYHFPDDNSKNTGCRDPDAIFQVVFCPSSNSTNR</sequence>
<reference evidence="3 4" key="1">
    <citation type="submission" date="2019-07" db="EMBL/GenBank/DDBJ databases">
        <title>Genomics analysis of Aphanomyces spp. identifies a new class of oomycete effector associated with host adaptation.</title>
        <authorList>
            <person name="Gaulin E."/>
        </authorList>
    </citation>
    <scope>NUCLEOTIDE SEQUENCE [LARGE SCALE GENOMIC DNA]</scope>
    <source>
        <strain evidence="3 4">ATCC 201684</strain>
    </source>
</reference>
<dbReference type="SUPFAM" id="SSF49870">
    <property type="entry name" value="Osmotin, thaumatin-like protein"/>
    <property type="match status" value="1"/>
</dbReference>
<accession>A0A6G0W7E1</accession>
<keyword evidence="2" id="KW-1133">Transmembrane helix</keyword>
<feature type="compositionally biased region" description="Polar residues" evidence="1">
    <location>
        <begin position="15"/>
        <end position="26"/>
    </location>
</feature>
<comment type="caution">
    <text evidence="3">The sequence shown here is derived from an EMBL/GenBank/DDBJ whole genome shotgun (WGS) entry which is preliminary data.</text>
</comment>
<evidence type="ECO:0000256" key="2">
    <source>
        <dbReference type="SAM" id="Phobius"/>
    </source>
</evidence>
<dbReference type="Gene3D" id="2.60.110.10">
    <property type="entry name" value="Thaumatin"/>
    <property type="match status" value="1"/>
</dbReference>
<proteinExistence type="predicted"/>
<keyword evidence="2" id="KW-0812">Transmembrane</keyword>
<dbReference type="PANTHER" id="PTHR31737:SF2">
    <property type="entry name" value="PROTEIN TOS1"/>
    <property type="match status" value="1"/>
</dbReference>
<dbReference type="AlphaFoldDB" id="A0A6G0W7E1"/>
<dbReference type="PANTHER" id="PTHR31737">
    <property type="entry name" value="PROTEIN TOS1"/>
    <property type="match status" value="1"/>
</dbReference>
<dbReference type="VEuPathDB" id="FungiDB:AeMF1_014907"/>
<feature type="compositionally biased region" description="Low complexity" evidence="1">
    <location>
        <begin position="34"/>
        <end position="44"/>
    </location>
</feature>
<dbReference type="EMBL" id="VJMJ01000335">
    <property type="protein sequence ID" value="KAF0722416.1"/>
    <property type="molecule type" value="Genomic_DNA"/>
</dbReference>
<evidence type="ECO:0000256" key="1">
    <source>
        <dbReference type="SAM" id="MobiDB-lite"/>
    </source>
</evidence>
<feature type="compositionally biased region" description="Low complexity" evidence="1">
    <location>
        <begin position="136"/>
        <end position="151"/>
    </location>
</feature>
<feature type="compositionally biased region" description="Low complexity" evidence="1">
    <location>
        <begin position="51"/>
        <end position="65"/>
    </location>
</feature>
<feature type="region of interest" description="Disordered" evidence="1">
    <location>
        <begin position="1"/>
        <end position="93"/>
    </location>
</feature>
<dbReference type="InterPro" id="IPR037176">
    <property type="entry name" value="Osmotin/thaumatin-like_sf"/>
</dbReference>
<gene>
    <name evidence="3" type="ORF">Ae201684_018419</name>
</gene>
<organism evidence="3 4">
    <name type="scientific">Aphanomyces euteiches</name>
    <dbReference type="NCBI Taxonomy" id="100861"/>
    <lineage>
        <taxon>Eukaryota</taxon>
        <taxon>Sar</taxon>
        <taxon>Stramenopiles</taxon>
        <taxon>Oomycota</taxon>
        <taxon>Saprolegniomycetes</taxon>
        <taxon>Saprolegniales</taxon>
        <taxon>Verrucalvaceae</taxon>
        <taxon>Aphanomyces</taxon>
    </lineage>
</organism>
<evidence type="ECO:0000313" key="3">
    <source>
        <dbReference type="EMBL" id="KAF0722416.1"/>
    </source>
</evidence>
<keyword evidence="4" id="KW-1185">Reference proteome</keyword>
<feature type="region of interest" description="Disordered" evidence="1">
    <location>
        <begin position="123"/>
        <end position="155"/>
    </location>
</feature>